<proteinExistence type="inferred from homology"/>
<dbReference type="Proteomes" id="UP000243015">
    <property type="component" value="Unassembled WGS sequence"/>
</dbReference>
<dbReference type="Pfam" id="PF02792">
    <property type="entry name" value="Mago_nashi"/>
    <property type="match status" value="1"/>
</dbReference>
<dbReference type="AlphaFoldDB" id="A0A178F6A0"/>
<dbReference type="FunFam" id="3.30.1560.10:FF:000001">
    <property type="entry name" value="Protein mago nashi homolog"/>
    <property type="match status" value="1"/>
</dbReference>
<feature type="region of interest" description="Disordered" evidence="5">
    <location>
        <begin position="267"/>
        <end position="383"/>
    </location>
</feature>
<feature type="compositionally biased region" description="Polar residues" evidence="5">
    <location>
        <begin position="233"/>
        <end position="245"/>
    </location>
</feature>
<evidence type="ECO:0000256" key="1">
    <source>
        <dbReference type="ARBA" id="ARBA00004123"/>
    </source>
</evidence>
<feature type="compositionally biased region" description="Polar residues" evidence="5">
    <location>
        <begin position="274"/>
        <end position="283"/>
    </location>
</feature>
<evidence type="ECO:0000256" key="3">
    <source>
        <dbReference type="ARBA" id="ARBA00023242"/>
    </source>
</evidence>
<comment type="subcellular location">
    <subcellularLocation>
        <location evidence="1">Nucleus</location>
    </subcellularLocation>
</comment>
<dbReference type="VEuPathDB" id="FungiDB:TERG_07932"/>
<evidence type="ECO:0000256" key="2">
    <source>
        <dbReference type="ARBA" id="ARBA00009270"/>
    </source>
</evidence>
<name>A0A178F6A0_TRIRU</name>
<gene>
    <name evidence="6" type="ORF">A7C99_1538</name>
</gene>
<dbReference type="Pfam" id="PF09783">
    <property type="entry name" value="Vac_ImportDeg"/>
    <property type="match status" value="1"/>
</dbReference>
<dbReference type="GO" id="GO:0035145">
    <property type="term" value="C:exon-exon junction complex"/>
    <property type="evidence" value="ECO:0007669"/>
    <property type="project" value="InterPro"/>
</dbReference>
<protein>
    <submittedName>
        <fullName evidence="6">Vesicle-mediated transport protein Vid24</fullName>
    </submittedName>
</protein>
<dbReference type="GO" id="GO:0034657">
    <property type="term" value="C:GID complex"/>
    <property type="evidence" value="ECO:0007669"/>
    <property type="project" value="TreeGrafter"/>
</dbReference>
<dbReference type="PANTHER" id="PTHR14534:SF3">
    <property type="entry name" value="GID COMPLEX SUBUNIT 4 HOMOLOG"/>
    <property type="match status" value="1"/>
</dbReference>
<comment type="similarity">
    <text evidence="2">Belongs to the mago nashi family.</text>
</comment>
<feature type="region of interest" description="Disordered" evidence="5">
    <location>
        <begin position="233"/>
        <end position="254"/>
    </location>
</feature>
<dbReference type="GO" id="GO:0008380">
    <property type="term" value="P:RNA splicing"/>
    <property type="evidence" value="ECO:0007669"/>
    <property type="project" value="InterPro"/>
</dbReference>
<organism evidence="6 7">
    <name type="scientific">Trichophyton rubrum</name>
    <name type="common">Athlete's foot fungus</name>
    <name type="synonym">Epidermophyton rubrum</name>
    <dbReference type="NCBI Taxonomy" id="5551"/>
    <lineage>
        <taxon>Eukaryota</taxon>
        <taxon>Fungi</taxon>
        <taxon>Dikarya</taxon>
        <taxon>Ascomycota</taxon>
        <taxon>Pezizomycotina</taxon>
        <taxon>Eurotiomycetes</taxon>
        <taxon>Eurotiomycetidae</taxon>
        <taxon>Onygenales</taxon>
        <taxon>Arthrodermataceae</taxon>
        <taxon>Trichophyton</taxon>
    </lineage>
</organism>
<comment type="similarity">
    <text evidence="4">Belongs to the GID4/VID24 family.</text>
</comment>
<keyword evidence="3" id="KW-0539">Nucleus</keyword>
<dbReference type="PANTHER" id="PTHR14534">
    <property type="entry name" value="VACUOLAR IMPORT AND DEGRADATION PROTEIN 24"/>
    <property type="match status" value="1"/>
</dbReference>
<dbReference type="SUPFAM" id="SSF89817">
    <property type="entry name" value="Mago nashi protein"/>
    <property type="match status" value="1"/>
</dbReference>
<accession>A0A178F6A0</accession>
<comment type="caution">
    <text evidence="6">The sequence shown here is derived from an EMBL/GenBank/DDBJ whole genome shotgun (WGS) entry which is preliminary data.</text>
</comment>
<dbReference type="CDD" id="cd11295">
    <property type="entry name" value="Mago_nashi"/>
    <property type="match status" value="1"/>
</dbReference>
<dbReference type="InterPro" id="IPR018618">
    <property type="entry name" value="GID4/10-like"/>
</dbReference>
<dbReference type="GO" id="GO:0005773">
    <property type="term" value="C:vacuole"/>
    <property type="evidence" value="ECO:0007669"/>
    <property type="project" value="GOC"/>
</dbReference>
<dbReference type="InterPro" id="IPR036605">
    <property type="entry name" value="Mago_nashi_sf"/>
</dbReference>
<evidence type="ECO:0000256" key="5">
    <source>
        <dbReference type="SAM" id="MobiDB-lite"/>
    </source>
</evidence>
<evidence type="ECO:0000313" key="6">
    <source>
        <dbReference type="EMBL" id="OAL67123.1"/>
    </source>
</evidence>
<evidence type="ECO:0000256" key="4">
    <source>
        <dbReference type="ARBA" id="ARBA00061469"/>
    </source>
</evidence>
<dbReference type="GO" id="GO:0043161">
    <property type="term" value="P:proteasome-mediated ubiquitin-dependent protein catabolic process"/>
    <property type="evidence" value="ECO:0007669"/>
    <property type="project" value="TreeGrafter"/>
</dbReference>
<dbReference type="GO" id="GO:0045721">
    <property type="term" value="P:negative regulation of gluconeogenesis"/>
    <property type="evidence" value="ECO:0007669"/>
    <property type="project" value="TreeGrafter"/>
</dbReference>
<dbReference type="GO" id="GO:0007039">
    <property type="term" value="P:protein catabolic process in the vacuole"/>
    <property type="evidence" value="ECO:0007669"/>
    <property type="project" value="TreeGrafter"/>
</dbReference>
<dbReference type="EMBL" id="LHPM01000011">
    <property type="protein sequence ID" value="OAL67123.1"/>
    <property type="molecule type" value="Genomic_DNA"/>
</dbReference>
<feature type="compositionally biased region" description="Polar residues" evidence="5">
    <location>
        <begin position="323"/>
        <end position="339"/>
    </location>
</feature>
<dbReference type="VEuPathDB" id="FungiDB:TERG_07931"/>
<dbReference type="Gene3D" id="3.30.1560.10">
    <property type="entry name" value="Mago nashi"/>
    <property type="match status" value="1"/>
</dbReference>
<evidence type="ECO:0000313" key="7">
    <source>
        <dbReference type="Proteomes" id="UP000243015"/>
    </source>
</evidence>
<sequence length="620" mass="69003">MPRLVVRGERGVLEYIGTVSENHRRKKKTTVTTKKKKHIDKTRRREGEVLRCRATTRPSICDTKFDFKSLGDGRSASARYANNSNYRNDSLIRKEMCVSSLLIQEIKRIIKESEILKEDDSKWPQKNKDGRQELEIRLGNEHISFETAKIGSLVDVTESADPEGLRVFYYLVQDLKALVFSLISLHFKWRCAARLDGLLGPATCAPYLRLPAQSILCPAVKAVSMPTHSDISAHTQVSATSNAPTRPTCPPESDRITSWIESAEGRINPVADNGSLTAQSPPTTAGERPDSDSAMTTDEALSPQRREQEQQSQGPEPVPATGDDSTSNDAAATMHSPGTGNNGAAGSGIVESLATAEEVRSPVSDSTAITDDYDETDEPMTPTTSVSAATEIKDEQREPAAAAAAATPAIPDIQATHRTSMSFEYSHARLVPDHSSSYFRGGSRFTGTQQSEQQIYTVDVEIKNVDMSESYLCGYLKIKGLTPDHPTLTTFFEGEIIGTKHTFQTRHEDWGATEKTDMHHWSRFPAWRPLSRLAKQSNFTFKDYAQRENIFMRWKEAFLVPDHRVKTISGASFEGFYYICFNQVQGTISGIYFHAKSEKHQQLELKPVENYGCCAAIEFR</sequence>
<dbReference type="InterPro" id="IPR004023">
    <property type="entry name" value="Mago_nashi"/>
</dbReference>
<dbReference type="GO" id="GO:0006623">
    <property type="term" value="P:protein targeting to vacuole"/>
    <property type="evidence" value="ECO:0007669"/>
    <property type="project" value="TreeGrafter"/>
</dbReference>
<reference evidence="6 7" key="1">
    <citation type="submission" date="2016-05" db="EMBL/GenBank/DDBJ databases">
        <title>Genome sequencing of Trichophyton rubrum CMCC(F)T1i isolated from hair.</title>
        <authorList>
            <person name="Zhan P."/>
            <person name="Tao Y."/>
            <person name="Liu W."/>
        </authorList>
    </citation>
    <scope>NUCLEOTIDE SEQUENCE [LARGE SCALE GENOMIC DNA]</scope>
    <source>
        <strain evidence="7">CMCC(F)T1i</strain>
    </source>
</reference>